<feature type="region of interest" description="Disordered" evidence="1">
    <location>
        <begin position="73"/>
        <end position="151"/>
    </location>
</feature>
<protein>
    <submittedName>
        <fullName evidence="2">Uncharacterized protein</fullName>
    </submittedName>
</protein>
<reference evidence="2" key="1">
    <citation type="journal article" date="2023" name="Science">
        <title>Genome structures resolve the early diversification of teleost fishes.</title>
        <authorList>
            <person name="Parey E."/>
            <person name="Louis A."/>
            <person name="Montfort J."/>
            <person name="Bouchez O."/>
            <person name="Roques C."/>
            <person name="Iampietro C."/>
            <person name="Lluch J."/>
            <person name="Castinel A."/>
            <person name="Donnadieu C."/>
            <person name="Desvignes T."/>
            <person name="Floi Bucao C."/>
            <person name="Jouanno E."/>
            <person name="Wen M."/>
            <person name="Mejri S."/>
            <person name="Dirks R."/>
            <person name="Jansen H."/>
            <person name="Henkel C."/>
            <person name="Chen W.J."/>
            <person name="Zahm M."/>
            <person name="Cabau C."/>
            <person name="Klopp C."/>
            <person name="Thompson A.W."/>
            <person name="Robinson-Rechavi M."/>
            <person name="Braasch I."/>
            <person name="Lecointre G."/>
            <person name="Bobe J."/>
            <person name="Postlethwait J.H."/>
            <person name="Berthelot C."/>
            <person name="Roest Crollius H."/>
            <person name="Guiguen Y."/>
        </authorList>
    </citation>
    <scope>NUCLEOTIDE SEQUENCE</scope>
    <source>
        <strain evidence="2">WJC10195</strain>
    </source>
</reference>
<evidence type="ECO:0000256" key="1">
    <source>
        <dbReference type="SAM" id="MobiDB-lite"/>
    </source>
</evidence>
<accession>A0A9Q1EMG3</accession>
<dbReference type="AlphaFoldDB" id="A0A9Q1EMG3"/>
<organism evidence="2 3">
    <name type="scientific">Synaphobranchus kaupii</name>
    <name type="common">Kaup's arrowtooth eel</name>
    <dbReference type="NCBI Taxonomy" id="118154"/>
    <lineage>
        <taxon>Eukaryota</taxon>
        <taxon>Metazoa</taxon>
        <taxon>Chordata</taxon>
        <taxon>Craniata</taxon>
        <taxon>Vertebrata</taxon>
        <taxon>Euteleostomi</taxon>
        <taxon>Actinopterygii</taxon>
        <taxon>Neopterygii</taxon>
        <taxon>Teleostei</taxon>
        <taxon>Anguilliformes</taxon>
        <taxon>Synaphobranchidae</taxon>
        <taxon>Synaphobranchus</taxon>
    </lineage>
</organism>
<feature type="compositionally biased region" description="Basic and acidic residues" evidence="1">
    <location>
        <begin position="111"/>
        <end position="137"/>
    </location>
</feature>
<dbReference type="EMBL" id="JAINUF010000015">
    <property type="protein sequence ID" value="KAJ8341484.1"/>
    <property type="molecule type" value="Genomic_DNA"/>
</dbReference>
<dbReference type="Proteomes" id="UP001152622">
    <property type="component" value="Chromosome 15"/>
</dbReference>
<feature type="compositionally biased region" description="Low complexity" evidence="1">
    <location>
        <begin position="80"/>
        <end position="91"/>
    </location>
</feature>
<gene>
    <name evidence="2" type="ORF">SKAU_G00337750</name>
</gene>
<evidence type="ECO:0000313" key="3">
    <source>
        <dbReference type="Proteomes" id="UP001152622"/>
    </source>
</evidence>
<feature type="region of interest" description="Disordered" evidence="1">
    <location>
        <begin position="201"/>
        <end position="228"/>
    </location>
</feature>
<keyword evidence="3" id="KW-1185">Reference proteome</keyword>
<evidence type="ECO:0000313" key="2">
    <source>
        <dbReference type="EMBL" id="KAJ8341484.1"/>
    </source>
</evidence>
<name>A0A9Q1EMG3_SYNKA</name>
<sequence length="244" mass="26408">MHSLSRLREPFDPLLWAGMPGIPLPVREAARPARAKQSASIGAVAELLCRTGPPLLFHGCVLLLRVVRREGPRPRGHVLPRAPADRSAAADGNSRAHSGPGQSGLCSGSEQGEKRESDREREGEENDRKREKERGREGAPPVLASPTHRANRGQVIRACRAGAPAHCPALGNMAQDSEDRQSLCSGARRTASAEWPGRAIRVPAGCDPRPSPGPLPQRRLGTGACPLPRARKRGYRSWQWTLEP</sequence>
<comment type="caution">
    <text evidence="2">The sequence shown here is derived from an EMBL/GenBank/DDBJ whole genome shotgun (WGS) entry which is preliminary data.</text>
</comment>
<proteinExistence type="predicted"/>